<dbReference type="Pfam" id="PF00042">
    <property type="entry name" value="Globin"/>
    <property type="match status" value="1"/>
</dbReference>
<sequence>NTSPGSGCPWGFNKQSSVAGTKCPFGYDNAFASKSGCPYGFKNSDKGCPLGVKRGLVEGSKCPFGYKKESIGDGKCPAGFSGVSTGKGCPIGFKRQLVEGSLCPFGYTSEDAAAPGCPHNFKKGASGCPLGLKKGLVAGSKCPYGGTSSGSGNGCPLGLKKQLVAGSKCPYGFDTADASASGCPHGFKKSANGHGCPFGIQKSSLKLGSNCPYSHGHGSKCPYSQQGSKCPHSQHGTKCPHKCGHSAKTQTREYAMKEADRTLVQGTWRIAKKNGNIAPKAFIRYFKLKPEAQKQFAAFADVELADLPTNSHFLNQVYTCLAGLNAYMENLGKNPKQCPHLNSPVFKAVKPDDLKLFGEVMFTVMEEELGQSFSTEARKAWKDGLIACDVAFRKSH</sequence>
<dbReference type="PANTHER" id="PTHR47217:SF1">
    <property type="entry name" value="GLOBIN-LIKE PROTEIN"/>
    <property type="match status" value="1"/>
</dbReference>
<dbReference type="PANTHER" id="PTHR47217">
    <property type="entry name" value="GLOBIN-LIKE PROTEIN"/>
    <property type="match status" value="1"/>
</dbReference>
<evidence type="ECO:0000256" key="6">
    <source>
        <dbReference type="RuleBase" id="RU000356"/>
    </source>
</evidence>
<evidence type="ECO:0000313" key="9">
    <source>
        <dbReference type="Proteomes" id="UP000000305"/>
    </source>
</evidence>
<dbReference type="Gene3D" id="1.10.490.10">
    <property type="entry name" value="Globins"/>
    <property type="match status" value="1"/>
</dbReference>
<keyword evidence="4" id="KW-0479">Metal-binding</keyword>
<dbReference type="OrthoDB" id="6333179at2759"/>
<dbReference type="InParanoid" id="E9HXG0"/>
<evidence type="ECO:0000256" key="1">
    <source>
        <dbReference type="ARBA" id="ARBA00022448"/>
    </source>
</evidence>
<evidence type="ECO:0000256" key="2">
    <source>
        <dbReference type="ARBA" id="ARBA00022617"/>
    </source>
</evidence>
<keyword evidence="5" id="KW-0408">Iron</keyword>
<dbReference type="AlphaFoldDB" id="E9HXG0"/>
<dbReference type="GO" id="GO:0046872">
    <property type="term" value="F:metal ion binding"/>
    <property type="evidence" value="ECO:0007669"/>
    <property type="project" value="UniProtKB-KW"/>
</dbReference>
<dbReference type="GO" id="GO:0005344">
    <property type="term" value="F:oxygen carrier activity"/>
    <property type="evidence" value="ECO:0007669"/>
    <property type="project" value="UniProtKB-KW"/>
</dbReference>
<dbReference type="SUPFAM" id="SSF46458">
    <property type="entry name" value="Globin-like"/>
    <property type="match status" value="1"/>
</dbReference>
<dbReference type="HOGENOM" id="CLU_697514_0_0_1"/>
<reference evidence="8 9" key="1">
    <citation type="journal article" date="2011" name="Science">
        <title>The ecoresponsive genome of Daphnia pulex.</title>
        <authorList>
            <person name="Colbourne J.K."/>
            <person name="Pfrender M.E."/>
            <person name="Gilbert D."/>
            <person name="Thomas W.K."/>
            <person name="Tucker A."/>
            <person name="Oakley T.H."/>
            <person name="Tokishita S."/>
            <person name="Aerts A."/>
            <person name="Arnold G.J."/>
            <person name="Basu M.K."/>
            <person name="Bauer D.J."/>
            <person name="Caceres C.E."/>
            <person name="Carmel L."/>
            <person name="Casola C."/>
            <person name="Choi J.H."/>
            <person name="Detter J.C."/>
            <person name="Dong Q."/>
            <person name="Dusheyko S."/>
            <person name="Eads B.D."/>
            <person name="Frohlich T."/>
            <person name="Geiler-Samerotte K.A."/>
            <person name="Gerlach D."/>
            <person name="Hatcher P."/>
            <person name="Jogdeo S."/>
            <person name="Krijgsveld J."/>
            <person name="Kriventseva E.V."/>
            <person name="Kultz D."/>
            <person name="Laforsch C."/>
            <person name="Lindquist E."/>
            <person name="Lopez J."/>
            <person name="Manak J.R."/>
            <person name="Muller J."/>
            <person name="Pangilinan J."/>
            <person name="Patwardhan R.P."/>
            <person name="Pitluck S."/>
            <person name="Pritham E.J."/>
            <person name="Rechtsteiner A."/>
            <person name="Rho M."/>
            <person name="Rogozin I.B."/>
            <person name="Sakarya O."/>
            <person name="Salamov A."/>
            <person name="Schaack S."/>
            <person name="Shapiro H."/>
            <person name="Shiga Y."/>
            <person name="Skalitzky C."/>
            <person name="Smith Z."/>
            <person name="Souvorov A."/>
            <person name="Sung W."/>
            <person name="Tang Z."/>
            <person name="Tsuchiya D."/>
            <person name="Tu H."/>
            <person name="Vos H."/>
            <person name="Wang M."/>
            <person name="Wolf Y.I."/>
            <person name="Yamagata H."/>
            <person name="Yamada T."/>
            <person name="Ye Y."/>
            <person name="Shaw J.R."/>
            <person name="Andrews J."/>
            <person name="Crease T.J."/>
            <person name="Tang H."/>
            <person name="Lucas S.M."/>
            <person name="Robertson H.M."/>
            <person name="Bork P."/>
            <person name="Koonin E.V."/>
            <person name="Zdobnov E.M."/>
            <person name="Grigoriev I.V."/>
            <person name="Lynch M."/>
            <person name="Boore J.L."/>
        </authorList>
    </citation>
    <scope>NUCLEOTIDE SEQUENCE [LARGE SCALE GENOMIC DNA]</scope>
</reference>
<keyword evidence="1 6" id="KW-0813">Transport</keyword>
<dbReference type="KEGG" id="dpx:DAPPUDRAFT_335322"/>
<organism evidence="8 9">
    <name type="scientific">Daphnia pulex</name>
    <name type="common">Water flea</name>
    <dbReference type="NCBI Taxonomy" id="6669"/>
    <lineage>
        <taxon>Eukaryota</taxon>
        <taxon>Metazoa</taxon>
        <taxon>Ecdysozoa</taxon>
        <taxon>Arthropoda</taxon>
        <taxon>Crustacea</taxon>
        <taxon>Branchiopoda</taxon>
        <taxon>Diplostraca</taxon>
        <taxon>Cladocera</taxon>
        <taxon>Anomopoda</taxon>
        <taxon>Daphniidae</taxon>
        <taxon>Daphnia</taxon>
    </lineage>
</organism>
<dbReference type="InterPro" id="IPR000971">
    <property type="entry name" value="Globin"/>
</dbReference>
<dbReference type="CDD" id="cd01040">
    <property type="entry name" value="Mb-like"/>
    <property type="match status" value="1"/>
</dbReference>
<keyword evidence="9" id="KW-1185">Reference proteome</keyword>
<dbReference type="InterPro" id="IPR012292">
    <property type="entry name" value="Globin/Proto"/>
</dbReference>
<comment type="similarity">
    <text evidence="6">Belongs to the globin family.</text>
</comment>
<gene>
    <name evidence="8" type="ORF">DAPPUDRAFT_335322</name>
</gene>
<dbReference type="GO" id="GO:0019825">
    <property type="term" value="F:oxygen binding"/>
    <property type="evidence" value="ECO:0007669"/>
    <property type="project" value="InterPro"/>
</dbReference>
<proteinExistence type="inferred from homology"/>
<dbReference type="InterPro" id="IPR044399">
    <property type="entry name" value="Mb-like_M"/>
</dbReference>
<name>E9HXG0_DAPPU</name>
<keyword evidence="2 6" id="KW-0349">Heme</keyword>
<dbReference type="EMBL" id="GL733039">
    <property type="protein sequence ID" value="EFX63565.1"/>
    <property type="molecule type" value="Genomic_DNA"/>
</dbReference>
<evidence type="ECO:0000259" key="7">
    <source>
        <dbReference type="PROSITE" id="PS01033"/>
    </source>
</evidence>
<evidence type="ECO:0000256" key="3">
    <source>
        <dbReference type="ARBA" id="ARBA00022621"/>
    </source>
</evidence>
<dbReference type="InterPro" id="IPR009050">
    <property type="entry name" value="Globin-like_sf"/>
</dbReference>
<feature type="domain" description="Globin" evidence="7">
    <location>
        <begin position="255"/>
        <end position="396"/>
    </location>
</feature>
<protein>
    <recommendedName>
        <fullName evidence="7">Globin domain-containing protein</fullName>
    </recommendedName>
</protein>
<dbReference type="PROSITE" id="PS01033">
    <property type="entry name" value="GLOBIN"/>
    <property type="match status" value="1"/>
</dbReference>
<evidence type="ECO:0000256" key="4">
    <source>
        <dbReference type="ARBA" id="ARBA00022723"/>
    </source>
</evidence>
<keyword evidence="3 6" id="KW-0561">Oxygen transport</keyword>
<evidence type="ECO:0000256" key="5">
    <source>
        <dbReference type="ARBA" id="ARBA00023004"/>
    </source>
</evidence>
<dbReference type="GO" id="GO:0020037">
    <property type="term" value="F:heme binding"/>
    <property type="evidence" value="ECO:0007669"/>
    <property type="project" value="InterPro"/>
</dbReference>
<dbReference type="Proteomes" id="UP000000305">
    <property type="component" value="Unassembled WGS sequence"/>
</dbReference>
<feature type="non-terminal residue" evidence="8">
    <location>
        <position position="1"/>
    </location>
</feature>
<evidence type="ECO:0000313" key="8">
    <source>
        <dbReference type="EMBL" id="EFX63565.1"/>
    </source>
</evidence>
<accession>E9HXG0</accession>